<dbReference type="InterPro" id="IPR000994">
    <property type="entry name" value="Pept_M24"/>
</dbReference>
<keyword evidence="10" id="KW-1185">Reference proteome</keyword>
<dbReference type="EC" id="3.4.11.9" evidence="4"/>
<keyword evidence="7" id="KW-0464">Manganese</keyword>
<comment type="catalytic activity">
    <reaction evidence="1">
        <text>Release of any N-terminal amino acid, including proline, that is linked to proline, even from a dipeptide or tripeptide.</text>
        <dbReference type="EC" id="3.4.11.9"/>
    </reaction>
</comment>
<dbReference type="InterPro" id="IPR029149">
    <property type="entry name" value="Creatin/AminoP/Spt16_N"/>
</dbReference>
<dbReference type="PANTHER" id="PTHR43226">
    <property type="entry name" value="XAA-PRO AMINOPEPTIDASE 3"/>
    <property type="match status" value="1"/>
</dbReference>
<feature type="domain" description="Aminopeptidase P N-terminal" evidence="8">
    <location>
        <begin position="5"/>
        <end position="136"/>
    </location>
</feature>
<evidence type="ECO:0000256" key="6">
    <source>
        <dbReference type="ARBA" id="ARBA00022801"/>
    </source>
</evidence>
<evidence type="ECO:0000256" key="5">
    <source>
        <dbReference type="ARBA" id="ARBA00022723"/>
    </source>
</evidence>
<keyword evidence="5" id="KW-0479">Metal-binding</keyword>
<evidence type="ECO:0000313" key="9">
    <source>
        <dbReference type="EMBL" id="SMD43322.1"/>
    </source>
</evidence>
<dbReference type="InterPro" id="IPR052433">
    <property type="entry name" value="X-Pro_dipept-like"/>
</dbReference>
<sequence length="467" mass="52501">MDKIFSTATYKERRAQLKKKMGSGVLLFLGNEESSSNFKDNWYPFRQDSTFLYFFGLDMPGLTAVIDVDQEVEMLFGDNLTTEETIWQGLHPPLSDLAIKVGVEKTKPKSEIAEFLASLSDRPIHFLPPYRPENSQKLASWFNKSLQEIPSMVSVEFIKAVVSLRSIKSDEEILEISKAVNISVSMHKKLMQQAKPGMKEYELLGLVTGEALSHGGNVSFPPIITIEGQILHNHNYSNTLLEGKMLLGDFGAESAMHYAGDITRTIPVGSSFSDSQKEIYQIVLNAYQTAVAALRPGIRFKEVHLLACKKLAEGLKDLGIMKGNLDEAVDQGVHALFFQCGLGHMMGLDVHDMEDLGEEYLGYTEDLKKSSQFGLKSLRLGKELEKGFVITIEPGIYFIPKLIDQWQAENLHSDYINYEKLAQYRNFGGIRVEDGYLITETGSRLLGEPLEIEIKDLEQLREKQSNL</sequence>
<dbReference type="Gene3D" id="3.90.230.10">
    <property type="entry name" value="Creatinase/methionine aminopeptidase superfamily"/>
    <property type="match status" value="1"/>
</dbReference>
<name>A0A1W2H3W1_9BACT</name>
<dbReference type="Gene3D" id="3.40.350.10">
    <property type="entry name" value="Creatinase/prolidase N-terminal domain"/>
    <property type="match status" value="1"/>
</dbReference>
<dbReference type="GO" id="GO:0070006">
    <property type="term" value="F:metalloaminopeptidase activity"/>
    <property type="evidence" value="ECO:0007669"/>
    <property type="project" value="InterPro"/>
</dbReference>
<dbReference type="Proteomes" id="UP000192333">
    <property type="component" value="Chromosome I"/>
</dbReference>
<dbReference type="InterPro" id="IPR036005">
    <property type="entry name" value="Creatinase/aminopeptidase-like"/>
</dbReference>
<accession>A0A1W2H3W1</accession>
<comment type="similarity">
    <text evidence="3">Belongs to the peptidase M24B family.</text>
</comment>
<evidence type="ECO:0000256" key="1">
    <source>
        <dbReference type="ARBA" id="ARBA00001424"/>
    </source>
</evidence>
<dbReference type="GO" id="GO:0006508">
    <property type="term" value="P:proteolysis"/>
    <property type="evidence" value="ECO:0007669"/>
    <property type="project" value="TreeGrafter"/>
</dbReference>
<gene>
    <name evidence="9" type="ORF">SAMN00777080_1912</name>
</gene>
<dbReference type="Pfam" id="PF05195">
    <property type="entry name" value="AMP_N"/>
    <property type="match status" value="1"/>
</dbReference>
<evidence type="ECO:0000259" key="8">
    <source>
        <dbReference type="SMART" id="SM01011"/>
    </source>
</evidence>
<dbReference type="Pfam" id="PF00557">
    <property type="entry name" value="Peptidase_M24"/>
    <property type="match status" value="1"/>
</dbReference>
<protein>
    <recommendedName>
        <fullName evidence="4">Xaa-Pro aminopeptidase</fullName>
        <ecNumber evidence="4">3.4.11.9</ecNumber>
    </recommendedName>
</protein>
<evidence type="ECO:0000313" key="10">
    <source>
        <dbReference type="Proteomes" id="UP000192333"/>
    </source>
</evidence>
<dbReference type="InterPro" id="IPR007865">
    <property type="entry name" value="Aminopep_P_N"/>
</dbReference>
<dbReference type="OrthoDB" id="9806388at2"/>
<dbReference type="CDD" id="cd01087">
    <property type="entry name" value="Prolidase"/>
    <property type="match status" value="1"/>
</dbReference>
<reference evidence="10" key="1">
    <citation type="submission" date="2017-04" db="EMBL/GenBank/DDBJ databases">
        <authorList>
            <person name="Varghese N."/>
            <person name="Submissions S."/>
        </authorList>
    </citation>
    <scope>NUCLEOTIDE SEQUENCE [LARGE SCALE GENOMIC DNA]</scope>
    <source>
        <strain evidence="10">DSM 16537</strain>
    </source>
</reference>
<dbReference type="GO" id="GO:0030145">
    <property type="term" value="F:manganese ion binding"/>
    <property type="evidence" value="ECO:0007669"/>
    <property type="project" value="InterPro"/>
</dbReference>
<evidence type="ECO:0000256" key="3">
    <source>
        <dbReference type="ARBA" id="ARBA00008766"/>
    </source>
</evidence>
<dbReference type="SUPFAM" id="SSF55920">
    <property type="entry name" value="Creatinase/aminopeptidase"/>
    <property type="match status" value="1"/>
</dbReference>
<organism evidence="9 10">
    <name type="scientific">Aquiflexum balticum DSM 16537</name>
    <dbReference type="NCBI Taxonomy" id="758820"/>
    <lineage>
        <taxon>Bacteria</taxon>
        <taxon>Pseudomonadati</taxon>
        <taxon>Bacteroidota</taxon>
        <taxon>Cytophagia</taxon>
        <taxon>Cytophagales</taxon>
        <taxon>Cyclobacteriaceae</taxon>
        <taxon>Aquiflexum</taxon>
    </lineage>
</organism>
<dbReference type="RefSeq" id="WP_084120067.1">
    <property type="nucleotide sequence ID" value="NZ_LT838813.1"/>
</dbReference>
<comment type="cofactor">
    <cofactor evidence="2">
        <name>Mn(2+)</name>
        <dbReference type="ChEBI" id="CHEBI:29035"/>
    </cofactor>
</comment>
<dbReference type="EMBL" id="LT838813">
    <property type="protein sequence ID" value="SMD43322.1"/>
    <property type="molecule type" value="Genomic_DNA"/>
</dbReference>
<keyword evidence="6" id="KW-0378">Hydrolase</keyword>
<evidence type="ECO:0000256" key="7">
    <source>
        <dbReference type="ARBA" id="ARBA00023211"/>
    </source>
</evidence>
<keyword evidence="9" id="KW-0031">Aminopeptidase</keyword>
<dbReference type="GO" id="GO:0005829">
    <property type="term" value="C:cytosol"/>
    <property type="evidence" value="ECO:0007669"/>
    <property type="project" value="TreeGrafter"/>
</dbReference>
<dbReference type="SMART" id="SM01011">
    <property type="entry name" value="AMP_N"/>
    <property type="match status" value="1"/>
</dbReference>
<evidence type="ECO:0000256" key="4">
    <source>
        <dbReference type="ARBA" id="ARBA00012574"/>
    </source>
</evidence>
<dbReference type="SUPFAM" id="SSF53092">
    <property type="entry name" value="Creatinase/prolidase N-terminal domain"/>
    <property type="match status" value="1"/>
</dbReference>
<dbReference type="STRING" id="758820.SAMN00777080_1912"/>
<proteinExistence type="inferred from homology"/>
<keyword evidence="9" id="KW-0645">Protease</keyword>
<evidence type="ECO:0000256" key="2">
    <source>
        <dbReference type="ARBA" id="ARBA00001936"/>
    </source>
</evidence>
<dbReference type="AlphaFoldDB" id="A0A1W2H3W1"/>
<dbReference type="PANTHER" id="PTHR43226:SF4">
    <property type="entry name" value="XAA-PRO AMINOPEPTIDASE 3"/>
    <property type="match status" value="1"/>
</dbReference>